<dbReference type="PANTHER" id="PTHR42713:SF3">
    <property type="entry name" value="TRANSCRIPTIONAL REGULATORY PROTEIN HPTR"/>
    <property type="match status" value="1"/>
</dbReference>
<dbReference type="InterPro" id="IPR009057">
    <property type="entry name" value="Homeodomain-like_sf"/>
</dbReference>
<evidence type="ECO:0000256" key="5">
    <source>
        <dbReference type="ARBA" id="ARBA00023015"/>
    </source>
</evidence>
<dbReference type="CDD" id="cd17536">
    <property type="entry name" value="REC_YesN-like"/>
    <property type="match status" value="1"/>
</dbReference>
<dbReference type="GO" id="GO:0000160">
    <property type="term" value="P:phosphorelay signal transduction system"/>
    <property type="evidence" value="ECO:0007669"/>
    <property type="project" value="UniProtKB-KW"/>
</dbReference>
<dbReference type="InterPro" id="IPR011006">
    <property type="entry name" value="CheY-like_superfamily"/>
</dbReference>
<dbReference type="EMBL" id="MN577573">
    <property type="protein sequence ID" value="QGT50955.1"/>
    <property type="molecule type" value="Genomic_DNA"/>
</dbReference>
<sequence>MSLNLIIVDDEEIIREGLAALEWEKMGFTVAGTAENGEDALKLAQHIQPDLVISDIRMPRRDGIWLADQLRQVCPDTKIIFLSGYNDFEYTQRAIHLGVSEYVLKPIDEDTLIDIVQTMKEKIIRQKEEQQKIEHFRSVVNESRYFLKSWLFNRISHNEKKLSFFGINPQGKNYAVVIVDFGESDTAEVASCDNFLIFERLIQIIRPKKSDTISFFDGSVLTFVFQFDKICETLSIEQSLFDICNDIKIFLDENKAPDYTIGISQIVSKVADLTLCHNSACNAVNYNHYLGLRQIIYIKDVEPQKGLTNSVFDIEADYTNAIKVGNEKELERILKQVFRNACEQKVSLDQIKRSCLELLVYTSKAVYEIGQDPKIIFHETDIWHVINKCETEQELYDLILKINMVVILQVQEARDNRNENIIKKVKAIVEENYADNASLDSIAAQIYLSPCYLSMIFSKETHMTFKDYLIQTRINKAKELLKNTEIKIYEVAKQVGYNDTRYFSDLFRRQTGKTPSQFREEI</sequence>
<dbReference type="SUPFAM" id="SSF52172">
    <property type="entry name" value="CheY-like"/>
    <property type="match status" value="1"/>
</dbReference>
<feature type="domain" description="Response regulatory" evidence="10">
    <location>
        <begin position="4"/>
        <end position="120"/>
    </location>
</feature>
<dbReference type="InterPro" id="IPR001789">
    <property type="entry name" value="Sig_transdc_resp-reg_receiver"/>
</dbReference>
<evidence type="ECO:0000259" key="10">
    <source>
        <dbReference type="PROSITE" id="PS50110"/>
    </source>
</evidence>
<feature type="domain" description="HTH araC/xylS-type" evidence="9">
    <location>
        <begin position="423"/>
        <end position="521"/>
    </location>
</feature>
<dbReference type="PANTHER" id="PTHR42713">
    <property type="entry name" value="HISTIDINE KINASE-RELATED"/>
    <property type="match status" value="1"/>
</dbReference>
<evidence type="ECO:0000256" key="6">
    <source>
        <dbReference type="ARBA" id="ARBA00023125"/>
    </source>
</evidence>
<dbReference type="InterPro" id="IPR051552">
    <property type="entry name" value="HptR"/>
</dbReference>
<evidence type="ECO:0000256" key="8">
    <source>
        <dbReference type="PROSITE-ProRule" id="PRU00169"/>
    </source>
</evidence>
<dbReference type="Pfam" id="PF12833">
    <property type="entry name" value="HTH_18"/>
    <property type="match status" value="1"/>
</dbReference>
<evidence type="ECO:0000256" key="3">
    <source>
        <dbReference type="ARBA" id="ARBA00022553"/>
    </source>
</evidence>
<keyword evidence="2" id="KW-0963">Cytoplasm</keyword>
<comment type="subcellular location">
    <subcellularLocation>
        <location evidence="1">Cytoplasm</location>
    </subcellularLocation>
</comment>
<keyword evidence="5" id="KW-0805">Transcription regulation</keyword>
<dbReference type="InterPro" id="IPR018060">
    <property type="entry name" value="HTH_AraC"/>
</dbReference>
<dbReference type="Gene3D" id="3.40.50.2300">
    <property type="match status" value="1"/>
</dbReference>
<dbReference type="PRINTS" id="PR00032">
    <property type="entry name" value="HTHARAC"/>
</dbReference>
<dbReference type="PROSITE" id="PS50110">
    <property type="entry name" value="RESPONSE_REGULATORY"/>
    <property type="match status" value="1"/>
</dbReference>
<dbReference type="InterPro" id="IPR020449">
    <property type="entry name" value="Tscrpt_reg_AraC-type_HTH"/>
</dbReference>
<evidence type="ECO:0000256" key="2">
    <source>
        <dbReference type="ARBA" id="ARBA00022490"/>
    </source>
</evidence>
<gene>
    <name evidence="11" type="ORF">Firmicute1046_0310</name>
</gene>
<dbReference type="Pfam" id="PF00072">
    <property type="entry name" value="Response_reg"/>
    <property type="match status" value="1"/>
</dbReference>
<keyword evidence="7" id="KW-0804">Transcription</keyword>
<evidence type="ECO:0000259" key="9">
    <source>
        <dbReference type="PROSITE" id="PS01124"/>
    </source>
</evidence>
<protein>
    <submittedName>
        <fullName evidence="11">AraC family transcriptional regulator</fullName>
    </submittedName>
</protein>
<feature type="modified residue" description="4-aspartylphosphate" evidence="8">
    <location>
        <position position="55"/>
    </location>
</feature>
<evidence type="ECO:0000256" key="1">
    <source>
        <dbReference type="ARBA" id="ARBA00004496"/>
    </source>
</evidence>
<dbReference type="GO" id="GO:0043565">
    <property type="term" value="F:sequence-specific DNA binding"/>
    <property type="evidence" value="ECO:0007669"/>
    <property type="project" value="InterPro"/>
</dbReference>
<dbReference type="Gene3D" id="1.10.10.60">
    <property type="entry name" value="Homeodomain-like"/>
    <property type="match status" value="2"/>
</dbReference>
<dbReference type="SMART" id="SM00448">
    <property type="entry name" value="REC"/>
    <property type="match status" value="1"/>
</dbReference>
<keyword evidence="3 8" id="KW-0597">Phosphoprotein</keyword>
<keyword evidence="6" id="KW-0238">DNA-binding</keyword>
<evidence type="ECO:0000256" key="7">
    <source>
        <dbReference type="ARBA" id="ARBA00023163"/>
    </source>
</evidence>
<dbReference type="SMART" id="SM00342">
    <property type="entry name" value="HTH_ARAC"/>
    <property type="match status" value="1"/>
</dbReference>
<dbReference type="GO" id="GO:0003700">
    <property type="term" value="F:DNA-binding transcription factor activity"/>
    <property type="evidence" value="ECO:0007669"/>
    <property type="project" value="InterPro"/>
</dbReference>
<name>A0A650F4F4_9FIRM</name>
<dbReference type="PROSITE" id="PS01124">
    <property type="entry name" value="HTH_ARAC_FAMILY_2"/>
    <property type="match status" value="1"/>
</dbReference>
<evidence type="ECO:0000256" key="4">
    <source>
        <dbReference type="ARBA" id="ARBA00023012"/>
    </source>
</evidence>
<dbReference type="GO" id="GO:0005737">
    <property type="term" value="C:cytoplasm"/>
    <property type="evidence" value="ECO:0007669"/>
    <property type="project" value="UniProtKB-SubCell"/>
</dbReference>
<proteinExistence type="predicted"/>
<keyword evidence="4" id="KW-0902">Two-component regulatory system</keyword>
<dbReference type="AlphaFoldDB" id="A0A650F4F4"/>
<reference evidence="11" key="1">
    <citation type="journal article" date="2020" name="J. ISSAAS">
        <title>Lactobacilli and other gastrointestinal microbiota of Peromyscus leucopus, reservoir host for agents of Lyme disease and other zoonoses in North America.</title>
        <authorList>
            <person name="Milovic A."/>
            <person name="Bassam K."/>
            <person name="Shao H."/>
            <person name="Chatzistamou I."/>
            <person name="Tufts D.M."/>
            <person name="Diuk-Wasser M."/>
            <person name="Barbour A.G."/>
        </authorList>
    </citation>
    <scope>NUCLEOTIDE SEQUENCE</scope>
    <source>
        <strain evidence="11">LL40</strain>
    </source>
</reference>
<dbReference type="SUPFAM" id="SSF46689">
    <property type="entry name" value="Homeodomain-like"/>
    <property type="match status" value="2"/>
</dbReference>
<evidence type="ECO:0000313" key="11">
    <source>
        <dbReference type="EMBL" id="QGT50955.1"/>
    </source>
</evidence>
<organism evidence="11">
    <name type="scientific">uncultured Bacillota bacterium</name>
    <dbReference type="NCBI Taxonomy" id="344338"/>
    <lineage>
        <taxon>Bacteria</taxon>
        <taxon>Bacillati</taxon>
        <taxon>Bacillota</taxon>
        <taxon>environmental samples</taxon>
    </lineage>
</organism>
<accession>A0A650F4F4</accession>